<dbReference type="Pfam" id="PF03767">
    <property type="entry name" value="Acid_phosphat_B"/>
    <property type="match status" value="1"/>
</dbReference>
<protein>
    <recommendedName>
        <fullName evidence="5">Acid phosphatase</fullName>
    </recommendedName>
</protein>
<name>A0AAW1R393_9CHLO</name>
<dbReference type="InterPro" id="IPR005519">
    <property type="entry name" value="Acid_phosphat_B-like"/>
</dbReference>
<dbReference type="AlphaFoldDB" id="A0AAW1R393"/>
<keyword evidence="1" id="KW-0732">Signal</keyword>
<evidence type="ECO:0008006" key="5">
    <source>
        <dbReference type="Google" id="ProtNLM"/>
    </source>
</evidence>
<dbReference type="InterPro" id="IPR023214">
    <property type="entry name" value="HAD_sf"/>
</dbReference>
<proteinExistence type="predicted"/>
<keyword evidence="2" id="KW-0472">Membrane</keyword>
<keyword evidence="2" id="KW-1133">Transmembrane helix</keyword>
<dbReference type="Proteomes" id="UP001438707">
    <property type="component" value="Unassembled WGS sequence"/>
</dbReference>
<dbReference type="Gene3D" id="3.40.50.1000">
    <property type="entry name" value="HAD superfamily/HAD-like"/>
    <property type="match status" value="1"/>
</dbReference>
<dbReference type="PANTHER" id="PTHR31284:SF10">
    <property type="entry name" value="ACID PHOSPHATASE-LIKE PROTEIN"/>
    <property type="match status" value="1"/>
</dbReference>
<dbReference type="EMBL" id="JALJOS010000016">
    <property type="protein sequence ID" value="KAK9828273.1"/>
    <property type="molecule type" value="Genomic_DNA"/>
</dbReference>
<comment type="caution">
    <text evidence="3">The sequence shown here is derived from an EMBL/GenBank/DDBJ whole genome shotgun (WGS) entry which is preliminary data.</text>
</comment>
<accession>A0AAW1R393</accession>
<feature type="transmembrane region" description="Helical" evidence="2">
    <location>
        <begin position="40"/>
        <end position="65"/>
    </location>
</feature>
<dbReference type="SUPFAM" id="SSF56784">
    <property type="entry name" value="HAD-like"/>
    <property type="match status" value="1"/>
</dbReference>
<gene>
    <name evidence="3" type="ORF">WJX74_006705</name>
</gene>
<sequence>MAPSALQTEASKDAEVGFATESAPWQRAAFEGDGSLRRKVLAAAAATFGILLLVLLCSSILVVIVKTQEGAKADAAASCLLPLGGGSTPSGNFPQPPNFLSSCRKALKHYMAHQYVYDVETAVSAAAAWFSSNYPDGARTKDLCVFDIDETVLSNFADFIRQLDSGKPNQEDQDAGLDPAIPAMLKLYSELFNAGFSVTFLTGRREAGRNATVRNLYEAGFGEQCPDAAPDATRSEDLEPCYVKLDMREVNDTRIASIYKPDRRKQLQDQGFDIVGCFGDQWSDLAGTSPGQASFKLPNPMYYIL</sequence>
<keyword evidence="4" id="KW-1185">Reference proteome</keyword>
<evidence type="ECO:0000313" key="4">
    <source>
        <dbReference type="Proteomes" id="UP001438707"/>
    </source>
</evidence>
<dbReference type="InterPro" id="IPR036412">
    <property type="entry name" value="HAD-like_sf"/>
</dbReference>
<evidence type="ECO:0000256" key="2">
    <source>
        <dbReference type="SAM" id="Phobius"/>
    </source>
</evidence>
<keyword evidence="2" id="KW-0812">Transmembrane</keyword>
<evidence type="ECO:0000313" key="3">
    <source>
        <dbReference type="EMBL" id="KAK9828273.1"/>
    </source>
</evidence>
<reference evidence="3 4" key="1">
    <citation type="journal article" date="2024" name="Nat. Commun.">
        <title>Phylogenomics reveals the evolutionary origins of lichenization in chlorophyte algae.</title>
        <authorList>
            <person name="Puginier C."/>
            <person name="Libourel C."/>
            <person name="Otte J."/>
            <person name="Skaloud P."/>
            <person name="Haon M."/>
            <person name="Grisel S."/>
            <person name="Petersen M."/>
            <person name="Berrin J.G."/>
            <person name="Delaux P.M."/>
            <person name="Dal Grande F."/>
            <person name="Keller J."/>
        </authorList>
    </citation>
    <scope>NUCLEOTIDE SEQUENCE [LARGE SCALE GENOMIC DNA]</scope>
    <source>
        <strain evidence="3 4">SAG 2145</strain>
    </source>
</reference>
<organism evidence="3 4">
    <name type="scientific">Apatococcus lobatus</name>
    <dbReference type="NCBI Taxonomy" id="904363"/>
    <lineage>
        <taxon>Eukaryota</taxon>
        <taxon>Viridiplantae</taxon>
        <taxon>Chlorophyta</taxon>
        <taxon>core chlorophytes</taxon>
        <taxon>Trebouxiophyceae</taxon>
        <taxon>Chlorellales</taxon>
        <taxon>Chlorellaceae</taxon>
        <taxon>Apatococcus</taxon>
    </lineage>
</organism>
<dbReference type="PANTHER" id="PTHR31284">
    <property type="entry name" value="ACID PHOSPHATASE-LIKE PROTEIN"/>
    <property type="match status" value="1"/>
</dbReference>
<evidence type="ECO:0000256" key="1">
    <source>
        <dbReference type="ARBA" id="ARBA00022729"/>
    </source>
</evidence>